<organism evidence="2 3">
    <name type="scientific">Apiospora saccharicola</name>
    <dbReference type="NCBI Taxonomy" id="335842"/>
    <lineage>
        <taxon>Eukaryota</taxon>
        <taxon>Fungi</taxon>
        <taxon>Dikarya</taxon>
        <taxon>Ascomycota</taxon>
        <taxon>Pezizomycotina</taxon>
        <taxon>Sordariomycetes</taxon>
        <taxon>Xylariomycetidae</taxon>
        <taxon>Amphisphaeriales</taxon>
        <taxon>Apiosporaceae</taxon>
        <taxon>Apiospora</taxon>
    </lineage>
</organism>
<feature type="compositionally biased region" description="Polar residues" evidence="1">
    <location>
        <begin position="248"/>
        <end position="259"/>
    </location>
</feature>
<dbReference type="PANTHER" id="PTHR38166:SF1">
    <property type="entry name" value="C2H2-TYPE DOMAIN-CONTAINING PROTEIN"/>
    <property type="match status" value="1"/>
</dbReference>
<feature type="region of interest" description="Disordered" evidence="1">
    <location>
        <begin position="227"/>
        <end position="292"/>
    </location>
</feature>
<dbReference type="Proteomes" id="UP001446871">
    <property type="component" value="Unassembled WGS sequence"/>
</dbReference>
<accession>A0ABR1VK65</accession>
<reference evidence="2 3" key="1">
    <citation type="submission" date="2023-01" db="EMBL/GenBank/DDBJ databases">
        <title>Analysis of 21 Apiospora genomes using comparative genomics revels a genus with tremendous synthesis potential of carbohydrate active enzymes and secondary metabolites.</title>
        <authorList>
            <person name="Sorensen T."/>
        </authorList>
    </citation>
    <scope>NUCLEOTIDE SEQUENCE [LARGE SCALE GENOMIC DNA]</scope>
    <source>
        <strain evidence="2 3">CBS 83171</strain>
    </source>
</reference>
<dbReference type="EMBL" id="JAQQWM010000003">
    <property type="protein sequence ID" value="KAK8071626.1"/>
    <property type="molecule type" value="Genomic_DNA"/>
</dbReference>
<dbReference type="PANTHER" id="PTHR38166">
    <property type="entry name" value="C2H2-TYPE DOMAIN-CONTAINING PROTEIN-RELATED"/>
    <property type="match status" value="1"/>
</dbReference>
<feature type="compositionally biased region" description="Polar residues" evidence="1">
    <location>
        <begin position="151"/>
        <end position="168"/>
    </location>
</feature>
<keyword evidence="3" id="KW-1185">Reference proteome</keyword>
<evidence type="ECO:0000313" key="2">
    <source>
        <dbReference type="EMBL" id="KAK8071626.1"/>
    </source>
</evidence>
<evidence type="ECO:0000313" key="3">
    <source>
        <dbReference type="Proteomes" id="UP001446871"/>
    </source>
</evidence>
<gene>
    <name evidence="2" type="ORF">PG996_004974</name>
</gene>
<feature type="region of interest" description="Disordered" evidence="1">
    <location>
        <begin position="530"/>
        <end position="552"/>
    </location>
</feature>
<evidence type="ECO:0008006" key="4">
    <source>
        <dbReference type="Google" id="ProtNLM"/>
    </source>
</evidence>
<protein>
    <recommendedName>
        <fullName evidence="4">C2H2-type domain-containing protein</fullName>
    </recommendedName>
</protein>
<sequence>MSRHDWSPYPCLAPGCDKYGENGYFSPEALQKHRMEIHQEHDQLGLDAKLHQTPPTESPRDHERFDKIVDNELSSICKPGAGLAQPFAKPMIGRNYQDFSTAAPSTSLDTDHLDDSRDLFLSGNTVDDECPKQANDADVDEDTRSRDAYSFPSSKKNVSFPDQGSSVDTDMLSIPESDDQEVDSIVDICGALQTFVDNAAIKLLRAYHQAKCSGTIIDDFNQAHGVRTRGSGPSNAEASVNGGPYQASHGSNSSNKTPQGPSPRQKRSRDEDDQNSQPPGKRVPLGPQSSQDKRRWFACPYWKHDPRHHRACSKLELTKISYVKQHLSRAHYRETYCERCLHISSNKESHQAHLQQQCEYRAPELLVGISHDQHRALSRKSNRAHTESQKWYGIWDIVLPGKTQPASPYIELGVSQDIHEFREYLHEHGPSTLRREIQAAGMTLESQQTDENTVFRAATNRALDMLFDHWAAGRSEEEAPCNTMMSVWNGAEASASRQPPPGESLPDSGIDVGNPASANAASLPVAAKAPDADMVDDPSGQAGPEAQVQSDPFELDLDSFDWESFVQELGSDSETEGNVSWFHFNAHKGS</sequence>
<evidence type="ECO:0000256" key="1">
    <source>
        <dbReference type="SAM" id="MobiDB-lite"/>
    </source>
</evidence>
<feature type="region of interest" description="Disordered" evidence="1">
    <location>
        <begin position="122"/>
        <end position="173"/>
    </location>
</feature>
<comment type="caution">
    <text evidence="2">The sequence shown here is derived from an EMBL/GenBank/DDBJ whole genome shotgun (WGS) entry which is preliminary data.</text>
</comment>
<feature type="region of interest" description="Disordered" evidence="1">
    <location>
        <begin position="492"/>
        <end position="517"/>
    </location>
</feature>
<proteinExistence type="predicted"/>
<name>A0ABR1VK65_9PEZI</name>